<keyword evidence="8 9" id="KW-0784">Thiamine biosynthesis</keyword>
<feature type="binding site" evidence="9">
    <location>
        <position position="296"/>
    </location>
    <ligand>
        <name>ATP</name>
        <dbReference type="ChEBI" id="CHEBI:30616"/>
    </ligand>
</feature>
<evidence type="ECO:0000256" key="5">
    <source>
        <dbReference type="ARBA" id="ARBA00022741"/>
    </source>
</evidence>
<evidence type="ECO:0000256" key="2">
    <source>
        <dbReference type="ARBA" id="ARBA00022490"/>
    </source>
</evidence>
<dbReference type="PANTHER" id="PTHR43209:SF1">
    <property type="entry name" value="TRNA SULFURTRANSFERASE"/>
    <property type="match status" value="1"/>
</dbReference>
<dbReference type="InterPro" id="IPR050102">
    <property type="entry name" value="tRNA_sulfurtransferase_ThiI"/>
</dbReference>
<feature type="domain" description="THUMP" evidence="10">
    <location>
        <begin position="60"/>
        <end position="165"/>
    </location>
</feature>
<comment type="subcellular location">
    <subcellularLocation>
        <location evidence="1 9">Cytoplasm</location>
    </subcellularLocation>
</comment>
<dbReference type="CDD" id="cd01712">
    <property type="entry name" value="PPase_ThiI"/>
    <property type="match status" value="1"/>
</dbReference>
<feature type="binding site" evidence="9">
    <location>
        <begin position="208"/>
        <end position="209"/>
    </location>
    <ligand>
        <name>ATP</name>
        <dbReference type="ChEBI" id="CHEBI:30616"/>
    </ligand>
</feature>
<dbReference type="PROSITE" id="PS51165">
    <property type="entry name" value="THUMP"/>
    <property type="match status" value="1"/>
</dbReference>
<dbReference type="Proteomes" id="UP001519292">
    <property type="component" value="Unassembled WGS sequence"/>
</dbReference>
<dbReference type="Gene3D" id="3.40.50.620">
    <property type="entry name" value="HUPs"/>
    <property type="match status" value="1"/>
</dbReference>
<feature type="binding site" evidence="9">
    <location>
        <position position="265"/>
    </location>
    <ligand>
        <name>ATP</name>
        <dbReference type="ChEBI" id="CHEBI:30616"/>
    </ligand>
</feature>
<dbReference type="Pfam" id="PF02568">
    <property type="entry name" value="ThiI"/>
    <property type="match status" value="1"/>
</dbReference>
<dbReference type="PANTHER" id="PTHR43209">
    <property type="entry name" value="TRNA SULFURTRANSFERASE"/>
    <property type="match status" value="1"/>
</dbReference>
<keyword evidence="5 9" id="KW-0547">Nucleotide-binding</keyword>
<protein>
    <recommendedName>
        <fullName evidence="9">Probable tRNA sulfurtransferase</fullName>
        <ecNumber evidence="9">2.8.1.4</ecNumber>
    </recommendedName>
    <alternativeName>
        <fullName evidence="9">Sulfur carrier protein ThiS sulfurtransferase</fullName>
    </alternativeName>
    <alternativeName>
        <fullName evidence="9">Thiamine biosynthesis protein ThiI</fullName>
    </alternativeName>
    <alternativeName>
        <fullName evidence="9">tRNA 4-thiouridine synthase</fullName>
    </alternativeName>
</protein>
<keyword evidence="4 9" id="KW-0808">Transferase</keyword>
<comment type="caution">
    <text evidence="11">The sequence shown here is derived from an EMBL/GenBank/DDBJ whole genome shotgun (WGS) entry which is preliminary data.</text>
</comment>
<proteinExistence type="inferred from homology"/>
<dbReference type="Pfam" id="PF02926">
    <property type="entry name" value="THUMP"/>
    <property type="match status" value="1"/>
</dbReference>
<dbReference type="NCBIfam" id="TIGR00342">
    <property type="entry name" value="tRNA uracil 4-sulfurtransferase ThiI"/>
    <property type="match status" value="1"/>
</dbReference>
<dbReference type="SMART" id="SM00981">
    <property type="entry name" value="THUMP"/>
    <property type="match status" value="1"/>
</dbReference>
<dbReference type="EMBL" id="JAGGLU010000004">
    <property type="protein sequence ID" value="MBP2057824.1"/>
    <property type="molecule type" value="Genomic_DNA"/>
</dbReference>
<evidence type="ECO:0000313" key="11">
    <source>
        <dbReference type="EMBL" id="MBP2057824.1"/>
    </source>
</evidence>
<dbReference type="Gene3D" id="3.30.2130.30">
    <property type="match status" value="1"/>
</dbReference>
<evidence type="ECO:0000256" key="7">
    <source>
        <dbReference type="ARBA" id="ARBA00022884"/>
    </source>
</evidence>
<dbReference type="InterPro" id="IPR049961">
    <property type="entry name" value="ThiI_N"/>
</dbReference>
<dbReference type="Pfam" id="PF22025">
    <property type="entry name" value="ThiI_fer"/>
    <property type="match status" value="1"/>
</dbReference>
<comment type="pathway">
    <text evidence="9">Cofactor biosynthesis; thiamine diphosphate biosynthesis.</text>
</comment>
<dbReference type="InterPro" id="IPR054173">
    <property type="entry name" value="ThiI_fer"/>
</dbReference>
<evidence type="ECO:0000259" key="10">
    <source>
        <dbReference type="PROSITE" id="PS51165"/>
    </source>
</evidence>
<dbReference type="InterPro" id="IPR014729">
    <property type="entry name" value="Rossmann-like_a/b/a_fold"/>
</dbReference>
<dbReference type="InterPro" id="IPR003720">
    <property type="entry name" value="tRNA_STrfase"/>
</dbReference>
<keyword evidence="3 9" id="KW-0820">tRNA-binding</keyword>
<reference evidence="11 12" key="1">
    <citation type="submission" date="2021-03" db="EMBL/GenBank/DDBJ databases">
        <title>Genomic Encyclopedia of Type Strains, Phase IV (KMG-IV): sequencing the most valuable type-strain genomes for metagenomic binning, comparative biology and taxonomic classification.</title>
        <authorList>
            <person name="Goeker M."/>
        </authorList>
    </citation>
    <scope>NUCLEOTIDE SEQUENCE [LARGE SCALE GENOMIC DNA]</scope>
    <source>
        <strain evidence="11 12">DSM 101872</strain>
    </source>
</reference>
<keyword evidence="7 9" id="KW-0694">RNA-binding</keyword>
<keyword evidence="2 9" id="KW-0963">Cytoplasm</keyword>
<evidence type="ECO:0000313" key="12">
    <source>
        <dbReference type="Proteomes" id="UP001519292"/>
    </source>
</evidence>
<keyword evidence="6 9" id="KW-0067">ATP-binding</keyword>
<dbReference type="InterPro" id="IPR020536">
    <property type="entry name" value="ThiI_AANH"/>
</dbReference>
<dbReference type="HAMAP" id="MF_00021">
    <property type="entry name" value="ThiI"/>
    <property type="match status" value="1"/>
</dbReference>
<comment type="catalytic activity">
    <reaction evidence="9">
        <text>[ThiS sulfur-carrier protein]-C-terminal Gly-Gly-AMP + S-sulfanyl-L-cysteinyl-[cysteine desulfurase] + AH2 = [ThiS sulfur-carrier protein]-C-terminal-Gly-aminoethanethioate + L-cysteinyl-[cysteine desulfurase] + A + AMP + 2 H(+)</text>
        <dbReference type="Rhea" id="RHEA:43340"/>
        <dbReference type="Rhea" id="RHEA-COMP:12157"/>
        <dbReference type="Rhea" id="RHEA-COMP:12158"/>
        <dbReference type="Rhea" id="RHEA-COMP:12910"/>
        <dbReference type="Rhea" id="RHEA-COMP:19908"/>
        <dbReference type="ChEBI" id="CHEBI:13193"/>
        <dbReference type="ChEBI" id="CHEBI:15378"/>
        <dbReference type="ChEBI" id="CHEBI:17499"/>
        <dbReference type="ChEBI" id="CHEBI:29950"/>
        <dbReference type="ChEBI" id="CHEBI:61963"/>
        <dbReference type="ChEBI" id="CHEBI:90618"/>
        <dbReference type="ChEBI" id="CHEBI:232372"/>
        <dbReference type="ChEBI" id="CHEBI:456215"/>
    </reaction>
</comment>
<comment type="catalytic activity">
    <reaction evidence="9">
        <text>[ThiI sulfur-carrier protein]-S-sulfanyl-L-cysteine + a uridine in tRNA + 2 reduced [2Fe-2S]-[ferredoxin] + ATP + H(+) = [ThiI sulfur-carrier protein]-L-cysteine + a 4-thiouridine in tRNA + 2 oxidized [2Fe-2S]-[ferredoxin] + AMP + diphosphate</text>
        <dbReference type="Rhea" id="RHEA:24176"/>
        <dbReference type="Rhea" id="RHEA-COMP:10000"/>
        <dbReference type="Rhea" id="RHEA-COMP:10001"/>
        <dbReference type="Rhea" id="RHEA-COMP:13337"/>
        <dbReference type="Rhea" id="RHEA-COMP:13338"/>
        <dbReference type="Rhea" id="RHEA-COMP:13339"/>
        <dbReference type="Rhea" id="RHEA-COMP:13340"/>
        <dbReference type="ChEBI" id="CHEBI:15378"/>
        <dbReference type="ChEBI" id="CHEBI:29950"/>
        <dbReference type="ChEBI" id="CHEBI:30616"/>
        <dbReference type="ChEBI" id="CHEBI:33019"/>
        <dbReference type="ChEBI" id="CHEBI:33737"/>
        <dbReference type="ChEBI" id="CHEBI:33738"/>
        <dbReference type="ChEBI" id="CHEBI:61963"/>
        <dbReference type="ChEBI" id="CHEBI:65315"/>
        <dbReference type="ChEBI" id="CHEBI:136798"/>
        <dbReference type="ChEBI" id="CHEBI:456215"/>
        <dbReference type="EC" id="2.8.1.4"/>
    </reaction>
</comment>
<keyword evidence="12" id="KW-1185">Reference proteome</keyword>
<evidence type="ECO:0000256" key="8">
    <source>
        <dbReference type="ARBA" id="ARBA00022977"/>
    </source>
</evidence>
<organism evidence="11 12">
    <name type="scientific">Lactobacillus colini</name>
    <dbReference type="NCBI Taxonomy" id="1819254"/>
    <lineage>
        <taxon>Bacteria</taxon>
        <taxon>Bacillati</taxon>
        <taxon>Bacillota</taxon>
        <taxon>Bacilli</taxon>
        <taxon>Lactobacillales</taxon>
        <taxon>Lactobacillaceae</taxon>
        <taxon>Lactobacillus</taxon>
    </lineage>
</organism>
<dbReference type="EC" id="2.8.1.4" evidence="9"/>
<dbReference type="SUPFAM" id="SSF143437">
    <property type="entry name" value="THUMP domain-like"/>
    <property type="match status" value="1"/>
</dbReference>
<evidence type="ECO:0000256" key="6">
    <source>
        <dbReference type="ARBA" id="ARBA00022840"/>
    </source>
</evidence>
<gene>
    <name evidence="9" type="primary">thiI</name>
    <name evidence="11" type="ORF">J2Z60_000996</name>
</gene>
<dbReference type="SUPFAM" id="SSF52402">
    <property type="entry name" value="Adenine nucleotide alpha hydrolases-like"/>
    <property type="match status" value="1"/>
</dbReference>
<evidence type="ECO:0000256" key="1">
    <source>
        <dbReference type="ARBA" id="ARBA00004496"/>
    </source>
</evidence>
<feature type="binding site" evidence="9">
    <location>
        <begin position="183"/>
        <end position="184"/>
    </location>
    <ligand>
        <name>ATP</name>
        <dbReference type="ChEBI" id="CHEBI:30616"/>
    </ligand>
</feature>
<dbReference type="InterPro" id="IPR004114">
    <property type="entry name" value="THUMP_dom"/>
</dbReference>
<feature type="binding site" evidence="9">
    <location>
        <position position="287"/>
    </location>
    <ligand>
        <name>ATP</name>
        <dbReference type="ChEBI" id="CHEBI:30616"/>
    </ligand>
</feature>
<comment type="function">
    <text evidence="9">Catalyzes the ATP-dependent transfer of a sulfur to tRNA to produce 4-thiouridine in position 8 of tRNAs, which functions as a near-UV photosensor. Also catalyzes the transfer of sulfur to the sulfur carrier protein ThiS, forming ThiS-thiocarboxylate. This is a step in the synthesis of thiazole, in the thiamine biosynthesis pathway. The sulfur is donated as persulfide by IscS.</text>
</comment>
<dbReference type="RefSeq" id="WP_209686561.1">
    <property type="nucleotide sequence ID" value="NZ_JAGGLU010000004.1"/>
</dbReference>
<name>A0ABS4MDT8_9LACO</name>
<evidence type="ECO:0000256" key="3">
    <source>
        <dbReference type="ARBA" id="ARBA00022555"/>
    </source>
</evidence>
<sequence>MQYTEVMVRYGELSTKGKNRKDFIGRLAGNITRLLNDFPEIEIHPKHDRLHIVLNGASFEKIDNRLKRVFGIQTYSPTVKVERDIEAVKKTALELMQATFKDGMTFKVNTRRSDHEFEYDTNQMNEMIGDYLFDNMDNLKVKMKKPDLVLRIEVRKDAIYISNQLIKGAGGMPVGSAGKAVMMLSGGIDSPVASYLALKRGVDIEMVHFFSPPYTSDKALAKAKELAGILANYSGKINFIAVPFAEIQEQIKEKLPEGYLMTIQRRFMLRLADMIRAKRGGLAIFNGESVGQVASQTLESMAAINDVTTTPVIRPVATMDKTEIIKLAEDIGTFDLSIKPFEDCCTIFAPPRPKTKPKLEEARKLEARLDVDGLLQRAMDGIEVTPIYPNEKFLNDKAAEDAELL</sequence>
<dbReference type="InterPro" id="IPR049962">
    <property type="entry name" value="THUMP_ThiI"/>
</dbReference>
<evidence type="ECO:0000256" key="9">
    <source>
        <dbReference type="HAMAP-Rule" id="MF_00021"/>
    </source>
</evidence>
<evidence type="ECO:0000256" key="4">
    <source>
        <dbReference type="ARBA" id="ARBA00022679"/>
    </source>
</evidence>
<dbReference type="CDD" id="cd11716">
    <property type="entry name" value="THUMP_ThiI"/>
    <property type="match status" value="1"/>
</dbReference>
<comment type="similarity">
    <text evidence="9">Belongs to the ThiI family.</text>
</comment>
<accession>A0ABS4MDT8</accession>